<accession>A0A3B1B3H6</accession>
<gene>
    <name evidence="2" type="ORF">MNBD_GAMMA26-274</name>
</gene>
<dbReference type="Pfam" id="PF10047">
    <property type="entry name" value="DUF2281"/>
    <property type="match status" value="1"/>
</dbReference>
<dbReference type="EMBL" id="UOFX01000012">
    <property type="protein sequence ID" value="VAX06574.1"/>
    <property type="molecule type" value="Genomic_DNA"/>
</dbReference>
<proteinExistence type="predicted"/>
<feature type="domain" description="DUF2281" evidence="1">
    <location>
        <begin position="10"/>
        <end position="63"/>
    </location>
</feature>
<dbReference type="AlphaFoldDB" id="A0A3B1B3H6"/>
<protein>
    <recommendedName>
        <fullName evidence="1">DUF2281 domain-containing protein</fullName>
    </recommendedName>
</protein>
<sequence>MATPMQNTQALIEKIQSLPTDRIAEVEDFVDFLKQRTRRRKVTVTSKESLDFPVMSVGKWPDDLSLSREDMYGDDGR</sequence>
<evidence type="ECO:0000259" key="1">
    <source>
        <dbReference type="Pfam" id="PF10047"/>
    </source>
</evidence>
<name>A0A3B1B3H6_9ZZZZ</name>
<organism evidence="2">
    <name type="scientific">hydrothermal vent metagenome</name>
    <dbReference type="NCBI Taxonomy" id="652676"/>
    <lineage>
        <taxon>unclassified sequences</taxon>
        <taxon>metagenomes</taxon>
        <taxon>ecological metagenomes</taxon>
    </lineage>
</organism>
<evidence type="ECO:0000313" key="2">
    <source>
        <dbReference type="EMBL" id="VAX06574.1"/>
    </source>
</evidence>
<reference evidence="2" key="1">
    <citation type="submission" date="2018-06" db="EMBL/GenBank/DDBJ databases">
        <authorList>
            <person name="Zhirakovskaya E."/>
        </authorList>
    </citation>
    <scope>NUCLEOTIDE SEQUENCE</scope>
</reference>
<dbReference type="InterPro" id="IPR018739">
    <property type="entry name" value="DUF2281"/>
</dbReference>